<dbReference type="AlphaFoldDB" id="A0A974GUY3"/>
<gene>
    <name evidence="2" type="ORF">HZF24_00025</name>
</gene>
<reference evidence="2" key="1">
    <citation type="submission" date="2020-07" db="EMBL/GenBank/DDBJ databases">
        <title>Genomic analysis of a strain of Sedimentibacter Hydroxybenzoicus DSM7310.</title>
        <authorList>
            <person name="Ma S."/>
        </authorList>
    </citation>
    <scope>NUCLEOTIDE SEQUENCE</scope>
    <source>
        <strain evidence="2">DSM 7310</strain>
    </source>
</reference>
<name>A0A974GUY3_SEDHY</name>
<sequence>MTKHELSQLKYLKNEIELLKYQILGLEAHTTKDSVKASMSDFPYIQYTAVIEGVDADEYNKKRERLQRKLNRRVAELMEAVEEAEEYIQSIDDSLTRQILSLRYINGLSWGQVAASIGGNNTADGVRMIAERFLSKR</sequence>
<feature type="coiled-coil region" evidence="1">
    <location>
        <begin position="56"/>
        <end position="94"/>
    </location>
</feature>
<evidence type="ECO:0000256" key="1">
    <source>
        <dbReference type="SAM" id="Coils"/>
    </source>
</evidence>
<keyword evidence="1" id="KW-0175">Coiled coil</keyword>
<organism evidence="2 3">
    <name type="scientific">Sedimentibacter hydroxybenzoicus DSM 7310</name>
    <dbReference type="NCBI Taxonomy" id="1123245"/>
    <lineage>
        <taxon>Bacteria</taxon>
        <taxon>Bacillati</taxon>
        <taxon>Bacillota</taxon>
        <taxon>Tissierellia</taxon>
        <taxon>Sedimentibacter</taxon>
    </lineage>
</organism>
<dbReference type="EMBL" id="JACBNQ010000001">
    <property type="protein sequence ID" value="NYB72520.1"/>
    <property type="molecule type" value="Genomic_DNA"/>
</dbReference>
<dbReference type="RefSeq" id="WP_179236211.1">
    <property type="nucleotide sequence ID" value="NZ_JACBNQ010000001.1"/>
</dbReference>
<keyword evidence="3" id="KW-1185">Reference proteome</keyword>
<proteinExistence type="predicted"/>
<accession>A0A974GUY3</accession>
<protein>
    <submittedName>
        <fullName evidence="2">RNA polymerase subunit sigma-24</fullName>
    </submittedName>
</protein>
<evidence type="ECO:0000313" key="3">
    <source>
        <dbReference type="Proteomes" id="UP000611629"/>
    </source>
</evidence>
<evidence type="ECO:0000313" key="2">
    <source>
        <dbReference type="EMBL" id="NYB72520.1"/>
    </source>
</evidence>
<comment type="caution">
    <text evidence="2">The sequence shown here is derived from an EMBL/GenBank/DDBJ whole genome shotgun (WGS) entry which is preliminary data.</text>
</comment>
<dbReference type="Proteomes" id="UP000611629">
    <property type="component" value="Unassembled WGS sequence"/>
</dbReference>